<dbReference type="EMBL" id="ARYN01000015">
    <property type="protein sequence ID" value="ORL44509.1"/>
    <property type="molecule type" value="Genomic_DNA"/>
</dbReference>
<dbReference type="NCBIfam" id="TIGR00229">
    <property type="entry name" value="sensory_box"/>
    <property type="match status" value="1"/>
</dbReference>
<dbReference type="Gene3D" id="3.40.50.2300">
    <property type="match status" value="1"/>
</dbReference>
<protein>
    <submittedName>
        <fullName evidence="3">PAS/PAC sensor signal transduction histidine kinase</fullName>
    </submittedName>
</protein>
<proteinExistence type="predicted"/>
<feature type="domain" description="Response regulatory" evidence="2">
    <location>
        <begin position="1"/>
        <end position="115"/>
    </location>
</feature>
<evidence type="ECO:0000256" key="1">
    <source>
        <dbReference type="PROSITE-ProRule" id="PRU00169"/>
    </source>
</evidence>
<dbReference type="PROSITE" id="PS50110">
    <property type="entry name" value="RESPONSE_REGULATORY"/>
    <property type="match status" value="1"/>
</dbReference>
<dbReference type="SMART" id="SM00091">
    <property type="entry name" value="PAS"/>
    <property type="match status" value="1"/>
</dbReference>
<dbReference type="SUPFAM" id="SSF55785">
    <property type="entry name" value="PYP-like sensor domain (PAS domain)"/>
    <property type="match status" value="1"/>
</dbReference>
<keyword evidence="3" id="KW-0418">Kinase</keyword>
<dbReference type="AlphaFoldDB" id="A0A1Y1T0H4"/>
<keyword evidence="4" id="KW-1185">Reference proteome</keyword>
<evidence type="ECO:0000313" key="3">
    <source>
        <dbReference type="EMBL" id="ORL44509.1"/>
    </source>
</evidence>
<dbReference type="CDD" id="cd00130">
    <property type="entry name" value="PAS"/>
    <property type="match status" value="1"/>
</dbReference>
<feature type="modified residue" description="4-aspartylphosphate" evidence="1">
    <location>
        <position position="50"/>
    </location>
</feature>
<keyword evidence="3" id="KW-0808">Transferase</keyword>
<dbReference type="InterPro" id="IPR000014">
    <property type="entry name" value="PAS"/>
</dbReference>
<accession>A0A1Y1T0H4</accession>
<keyword evidence="1" id="KW-0597">Phosphoprotein</keyword>
<dbReference type="InterPro" id="IPR001789">
    <property type="entry name" value="Sig_transdc_resp-reg_receiver"/>
</dbReference>
<dbReference type="InterPro" id="IPR035965">
    <property type="entry name" value="PAS-like_dom_sf"/>
</dbReference>
<dbReference type="SUPFAM" id="SSF52172">
    <property type="entry name" value="CheY-like"/>
    <property type="match status" value="1"/>
</dbReference>
<reference evidence="3 4" key="1">
    <citation type="submission" date="2013-04" db="EMBL/GenBank/DDBJ databases">
        <title>Zunongwangia sp. 22II14-10F7 Genome Sequencing.</title>
        <authorList>
            <person name="Lai Q."/>
            <person name="Shao Z."/>
        </authorList>
    </citation>
    <scope>NUCLEOTIDE SEQUENCE [LARGE SCALE GENOMIC DNA]</scope>
    <source>
        <strain evidence="3 4">22II14-10F7</strain>
    </source>
</reference>
<name>A0A1Y1T0H4_9FLAO</name>
<gene>
    <name evidence="3" type="ORF">IIF7_16040</name>
</gene>
<evidence type="ECO:0000259" key="2">
    <source>
        <dbReference type="PROSITE" id="PS50110"/>
    </source>
</evidence>
<dbReference type="STRING" id="1185767.IIF7_16040"/>
<dbReference type="CDD" id="cd00156">
    <property type="entry name" value="REC"/>
    <property type="match status" value="1"/>
</dbReference>
<comment type="caution">
    <text evidence="3">The sequence shown here is derived from an EMBL/GenBank/DDBJ whole genome shotgun (WGS) entry which is preliminary data.</text>
</comment>
<organism evidence="3 4">
    <name type="scientific">Zunongwangia atlantica 22II14-10F7</name>
    <dbReference type="NCBI Taxonomy" id="1185767"/>
    <lineage>
        <taxon>Bacteria</taxon>
        <taxon>Pseudomonadati</taxon>
        <taxon>Bacteroidota</taxon>
        <taxon>Flavobacteriia</taxon>
        <taxon>Flavobacteriales</taxon>
        <taxon>Flavobacteriaceae</taxon>
        <taxon>Zunongwangia</taxon>
    </lineage>
</organism>
<dbReference type="Proteomes" id="UP000192746">
    <property type="component" value="Unassembled WGS sequence"/>
</dbReference>
<dbReference type="GO" id="GO:0000160">
    <property type="term" value="P:phosphorelay signal transduction system"/>
    <property type="evidence" value="ECO:0007669"/>
    <property type="project" value="InterPro"/>
</dbReference>
<dbReference type="Gene3D" id="3.30.450.20">
    <property type="entry name" value="PAS domain"/>
    <property type="match status" value="1"/>
</dbReference>
<dbReference type="GO" id="GO:0016301">
    <property type="term" value="F:kinase activity"/>
    <property type="evidence" value="ECO:0007669"/>
    <property type="project" value="UniProtKB-KW"/>
</dbReference>
<evidence type="ECO:0000313" key="4">
    <source>
        <dbReference type="Proteomes" id="UP000192746"/>
    </source>
</evidence>
<sequence>MLISNPEEEAFCIKEYLDDSIIITSVTNTASTIDAITEIKSQKFHIIFLDLGNLGKTALNKLDHILSFTTAIPIVILSNQLNMPFSIRCLERGASDYLIKDSLDTFSVYKAIRHNIDRRNYIRALEESKQRYSRLFHLSPQPMWVYDIETLQFLDVNEAAQVKYGYSFNEFLSLKITDIRSVDEIPKMLKTVYETRKTITRTYKGIYKHRTKENSEIDVEIHSNFIKFNDKPARLILANDITEQLKHVKAMEAQNKKLREIAWTQSHVVRAPLVRMMGLVNMLNEHYEEKSDFYLEEINKSALEFDKIIREISEKTAQIEFED</sequence>
<dbReference type="InterPro" id="IPR011006">
    <property type="entry name" value="CheY-like_superfamily"/>
</dbReference>
<dbReference type="Pfam" id="PF13426">
    <property type="entry name" value="PAS_9"/>
    <property type="match status" value="1"/>
</dbReference>